<dbReference type="InterPro" id="IPR035986">
    <property type="entry name" value="PKD_dom_sf"/>
</dbReference>
<evidence type="ECO:0000256" key="1">
    <source>
        <dbReference type="SAM" id="SignalP"/>
    </source>
</evidence>
<dbReference type="PATRIC" id="fig|400092.3.peg.3693"/>
<gene>
    <name evidence="3" type="ORF">PKOR_16835</name>
</gene>
<evidence type="ECO:0000259" key="2">
    <source>
        <dbReference type="PROSITE" id="PS50093"/>
    </source>
</evidence>
<dbReference type="Proteomes" id="UP000033109">
    <property type="component" value="Chromosome"/>
</dbReference>
<dbReference type="Gene3D" id="2.60.40.10">
    <property type="entry name" value="Immunoglobulins"/>
    <property type="match status" value="3"/>
</dbReference>
<dbReference type="Pfam" id="PF00801">
    <property type="entry name" value="PKD"/>
    <property type="match status" value="1"/>
</dbReference>
<dbReference type="PROSITE" id="PS50093">
    <property type="entry name" value="PKD"/>
    <property type="match status" value="1"/>
</dbReference>
<dbReference type="InterPro" id="IPR026341">
    <property type="entry name" value="T9SS_type_B"/>
</dbReference>
<dbReference type="EMBL" id="CP009621">
    <property type="protein sequence ID" value="AKD04450.1"/>
    <property type="molecule type" value="Genomic_DNA"/>
</dbReference>
<dbReference type="KEGG" id="pko:PKOR_16835"/>
<dbReference type="InterPro" id="IPR013783">
    <property type="entry name" value="Ig-like_fold"/>
</dbReference>
<protein>
    <recommendedName>
        <fullName evidence="2">PKD domain-containing protein</fullName>
    </recommendedName>
</protein>
<feature type="chain" id="PRO_5002416473" description="PKD domain-containing protein" evidence="1">
    <location>
        <begin position="19"/>
        <end position="647"/>
    </location>
</feature>
<dbReference type="InterPro" id="IPR036116">
    <property type="entry name" value="FN3_sf"/>
</dbReference>
<dbReference type="SUPFAM" id="SSF49265">
    <property type="entry name" value="Fibronectin type III"/>
    <property type="match status" value="1"/>
</dbReference>
<name>A0A0E3ZFN1_9BACT</name>
<feature type="domain" description="PKD" evidence="2">
    <location>
        <begin position="143"/>
        <end position="194"/>
    </location>
</feature>
<sequence length="647" mass="70833">MKYLFTIWFILLAAASWAQNGCFRPVQDGQEVQVICAGKPVFFRDCTANPDPNAVIFYSPGPGAFDPQNYNPDDLLQAEEQTTFSQPGTYTITQVINREDGGGTRTFAQDFEVKAAAAPEFTSQSCASGAVSFTVINTEYDNYTFDFGDGTTRETDGSTTITHTYTTQGSYTVTLTGSYNGGNCQNTYSQSVSALPLLDEENPTQLEKLTVLEQDASGSVQLELSGLVPGYSYTIEQYTGDFRNPYIEIGTIQNLSSSTITYTVENVNTNAGTWYLVRPVDACGRVFINSNIVSGISLNLQTKEEQVQLNWEYSPDFSAFEVYRNGTLVETLPGSASSYTDNEVTCGQVYSYYIVGTGTDPQGDRYTSVSATMNAVVSSTAIPAAPYLLSSFDLNNQVELTLQLPEGEQVNVIALERSINGSTYQRLTQTQQTTYVDVTTTTLQAVCYRATFTNLCENTSPLSNVSCPIILEAEQQTDGSINLSWSAYSGFPNGVGQYTVELLDQDGNVVASYPTTGRTFTDNTLSNELPVLRYRIRATSQSGTEVTYSNLEEIEQNALVYIPSAFTPNGDGLNDVFEIKGKFYSGYTLLVYNRLGNVIYRGTEADAAWDGTQNGREIPAGAYAYEIVLQTSFGTTKRRTGTITLLR</sequence>
<evidence type="ECO:0000313" key="4">
    <source>
        <dbReference type="Proteomes" id="UP000033109"/>
    </source>
</evidence>
<keyword evidence="4" id="KW-1185">Reference proteome</keyword>
<dbReference type="HOGENOM" id="CLU_402124_0_0_10"/>
<dbReference type="Pfam" id="PF13585">
    <property type="entry name" value="CHU_C"/>
    <property type="match status" value="1"/>
</dbReference>
<dbReference type="AlphaFoldDB" id="A0A0E3ZFN1"/>
<dbReference type="InterPro" id="IPR000601">
    <property type="entry name" value="PKD_dom"/>
</dbReference>
<dbReference type="STRING" id="400092.PKOR_16835"/>
<feature type="signal peptide" evidence="1">
    <location>
        <begin position="1"/>
        <end position="18"/>
    </location>
</feature>
<dbReference type="SUPFAM" id="SSF49299">
    <property type="entry name" value="PKD domain"/>
    <property type="match status" value="1"/>
</dbReference>
<dbReference type="SMART" id="SM00089">
    <property type="entry name" value="PKD"/>
    <property type="match status" value="1"/>
</dbReference>
<accession>A0A0E3ZFN1</accession>
<dbReference type="NCBIfam" id="TIGR04131">
    <property type="entry name" value="Bac_Flav_CTERM"/>
    <property type="match status" value="1"/>
</dbReference>
<evidence type="ECO:0000313" key="3">
    <source>
        <dbReference type="EMBL" id="AKD04450.1"/>
    </source>
</evidence>
<proteinExistence type="predicted"/>
<dbReference type="InterPro" id="IPR022409">
    <property type="entry name" value="PKD/Chitinase_dom"/>
</dbReference>
<reference evidence="3 4" key="1">
    <citation type="journal article" date="2015" name="Sci. Rep.">
        <title>Unraveling adaptation of Pontibacter korlensis to radiation and infertility in desert through complete genome and comparative transcriptomic analysis.</title>
        <authorList>
            <person name="Dai J."/>
            <person name="Dai W."/>
            <person name="Qiu C."/>
            <person name="Yang Z."/>
            <person name="Zhang Y."/>
            <person name="Zhou M."/>
            <person name="Zhang L."/>
            <person name="Fang C."/>
            <person name="Gao Q."/>
            <person name="Yang Q."/>
            <person name="Li X."/>
            <person name="Wang Z."/>
            <person name="Wang Z."/>
            <person name="Jia Z."/>
            <person name="Chen X."/>
        </authorList>
    </citation>
    <scope>NUCLEOTIDE SEQUENCE [LARGE SCALE GENOMIC DNA]</scope>
    <source>
        <strain evidence="3 4">X14-1T</strain>
    </source>
</reference>
<organism evidence="3 4">
    <name type="scientific">Pontibacter korlensis</name>
    <dbReference type="NCBI Taxonomy" id="400092"/>
    <lineage>
        <taxon>Bacteria</taxon>
        <taxon>Pseudomonadati</taxon>
        <taxon>Bacteroidota</taxon>
        <taxon>Cytophagia</taxon>
        <taxon>Cytophagales</taxon>
        <taxon>Hymenobacteraceae</taxon>
        <taxon>Pontibacter</taxon>
    </lineage>
</organism>
<keyword evidence="1" id="KW-0732">Signal</keyword>